<dbReference type="SUPFAM" id="SSF54001">
    <property type="entry name" value="Cysteine proteinases"/>
    <property type="match status" value="1"/>
</dbReference>
<evidence type="ECO:0000313" key="2">
    <source>
        <dbReference type="EMBL" id="SJZ32644.1"/>
    </source>
</evidence>
<feature type="transmembrane region" description="Helical" evidence="1">
    <location>
        <begin position="6"/>
        <end position="26"/>
    </location>
</feature>
<proteinExistence type="predicted"/>
<dbReference type="RefSeq" id="WP_078692571.1">
    <property type="nucleotide sequence ID" value="NZ_FUWX01000004.1"/>
</dbReference>
<keyword evidence="1" id="KW-0812">Transmembrane</keyword>
<name>A0A1T4JR92_9FUSO</name>
<organism evidence="2 3">
    <name type="scientific">Cetobacterium ceti</name>
    <dbReference type="NCBI Taxonomy" id="180163"/>
    <lineage>
        <taxon>Bacteria</taxon>
        <taxon>Fusobacteriati</taxon>
        <taxon>Fusobacteriota</taxon>
        <taxon>Fusobacteriia</taxon>
        <taxon>Fusobacteriales</taxon>
        <taxon>Fusobacteriaceae</taxon>
        <taxon>Cetobacterium</taxon>
    </lineage>
</organism>
<gene>
    <name evidence="2" type="ORF">SAMN02745174_00009</name>
</gene>
<dbReference type="OrthoDB" id="8455915at2"/>
<dbReference type="AlphaFoldDB" id="A0A1T4JR92"/>
<reference evidence="2 3" key="1">
    <citation type="submission" date="2017-02" db="EMBL/GenBank/DDBJ databases">
        <authorList>
            <person name="Peterson S.W."/>
        </authorList>
    </citation>
    <scope>NUCLEOTIDE SEQUENCE [LARGE SCALE GENOMIC DNA]</scope>
    <source>
        <strain evidence="2 3">ATCC 700028</strain>
    </source>
</reference>
<keyword evidence="1" id="KW-1133">Transmembrane helix</keyword>
<protein>
    <submittedName>
        <fullName evidence="2">Permuted papain-like amidase enzyme, YaeF/YiiX, C92 family</fullName>
    </submittedName>
</protein>
<sequence length="189" mass="22432">MEPIYISIKRIICIFILIIIGGCATIPKKIVWQDAQEVQAHSYKLRTGDIIIKNKVWNEPISWGGHCGVMINDYYVGDYPKIGVNFYPLPPEVWLNEKRKVVVLRYKDFTDKFRKKFMENAWKYSHSKYLITLNKKNPKDFYCSKYVWFLFYKTAKDLGYNLDIDSNKGLLVFPYDFLDSKYLEQVIIK</sequence>
<keyword evidence="3" id="KW-1185">Reference proteome</keyword>
<dbReference type="STRING" id="180163.SAMN02745174_00009"/>
<evidence type="ECO:0000256" key="1">
    <source>
        <dbReference type="SAM" id="Phobius"/>
    </source>
</evidence>
<dbReference type="InterPro" id="IPR038765">
    <property type="entry name" value="Papain-like_cys_pep_sf"/>
</dbReference>
<accession>A0A1T4JR92</accession>
<dbReference type="Gene3D" id="3.90.1720.10">
    <property type="entry name" value="endopeptidase domain like (from Nostoc punctiforme)"/>
    <property type="match status" value="1"/>
</dbReference>
<dbReference type="Proteomes" id="UP000191153">
    <property type="component" value="Unassembled WGS sequence"/>
</dbReference>
<dbReference type="EMBL" id="FUWX01000004">
    <property type="protein sequence ID" value="SJZ32644.1"/>
    <property type="molecule type" value="Genomic_DNA"/>
</dbReference>
<evidence type="ECO:0000313" key="3">
    <source>
        <dbReference type="Proteomes" id="UP000191153"/>
    </source>
</evidence>
<keyword evidence="1" id="KW-0472">Membrane</keyword>